<dbReference type="PANTHER" id="PTHR43673:SF2">
    <property type="entry name" value="NITROREDUCTASE"/>
    <property type="match status" value="1"/>
</dbReference>
<dbReference type="GO" id="GO:0016491">
    <property type="term" value="F:oxidoreductase activity"/>
    <property type="evidence" value="ECO:0007669"/>
    <property type="project" value="UniProtKB-KW"/>
</dbReference>
<dbReference type="AlphaFoldDB" id="C7N7G5"/>
<gene>
    <name evidence="7" type="ordered locus">Shel_18320</name>
</gene>
<dbReference type="EMBL" id="CP001684">
    <property type="protein sequence ID" value="ACV22850.1"/>
    <property type="molecule type" value="Genomic_DNA"/>
</dbReference>
<feature type="domain" description="Nitroreductase" evidence="6">
    <location>
        <begin position="8"/>
        <end position="60"/>
    </location>
</feature>
<comment type="cofactor">
    <cofactor evidence="1">
        <name>FMN</name>
        <dbReference type="ChEBI" id="CHEBI:58210"/>
    </cofactor>
</comment>
<dbReference type="InterPro" id="IPR029479">
    <property type="entry name" value="Nitroreductase"/>
</dbReference>
<feature type="domain" description="Nitroreductase" evidence="6">
    <location>
        <begin position="65"/>
        <end position="150"/>
    </location>
</feature>
<evidence type="ECO:0000256" key="2">
    <source>
        <dbReference type="ARBA" id="ARBA00007118"/>
    </source>
</evidence>
<evidence type="ECO:0000313" key="8">
    <source>
        <dbReference type="Proteomes" id="UP000002026"/>
    </source>
</evidence>
<keyword evidence="4" id="KW-0288">FMN</keyword>
<dbReference type="Pfam" id="PF00881">
    <property type="entry name" value="Nitroreductase"/>
    <property type="match status" value="2"/>
</dbReference>
<keyword evidence="8" id="KW-1185">Reference proteome</keyword>
<dbReference type="CDD" id="cd20609">
    <property type="entry name" value="nitroreductase"/>
    <property type="match status" value="1"/>
</dbReference>
<dbReference type="KEGG" id="shi:Shel_18320"/>
<evidence type="ECO:0000313" key="7">
    <source>
        <dbReference type="EMBL" id="ACV22850.1"/>
    </source>
</evidence>
<dbReference type="Proteomes" id="UP000002026">
    <property type="component" value="Chromosome"/>
</dbReference>
<protein>
    <submittedName>
        <fullName evidence="7">Nitroreductase</fullName>
    </submittedName>
</protein>
<reference evidence="7 8" key="1">
    <citation type="journal article" date="2009" name="Stand. Genomic Sci.">
        <title>Complete genome sequence of Slackia heliotrinireducens type strain (RHS 1).</title>
        <authorList>
            <person name="Pukall R."/>
            <person name="Lapidus A."/>
            <person name="Nolan M."/>
            <person name="Copeland A."/>
            <person name="Glavina Del Rio T."/>
            <person name="Lucas S."/>
            <person name="Chen F."/>
            <person name="Tice H."/>
            <person name="Cheng J.F."/>
            <person name="Chertkov O."/>
            <person name="Bruce D."/>
            <person name="Goodwin L."/>
            <person name="Kuske C."/>
            <person name="Brettin T."/>
            <person name="Detter J.C."/>
            <person name="Han C."/>
            <person name="Pitluck S."/>
            <person name="Pati A."/>
            <person name="Mavrommatis K."/>
            <person name="Ivanova N."/>
            <person name="Ovchinnikova G."/>
            <person name="Chen A."/>
            <person name="Palaniappan K."/>
            <person name="Schneider S."/>
            <person name="Rohde M."/>
            <person name="Chain P."/>
            <person name="D'haeseleer P."/>
            <person name="Goker M."/>
            <person name="Bristow J."/>
            <person name="Eisen J.A."/>
            <person name="Markowitz V."/>
            <person name="Kyrpides N.C."/>
            <person name="Klenk H.P."/>
            <person name="Hugenholtz P."/>
        </authorList>
    </citation>
    <scope>NUCLEOTIDE SEQUENCE [LARGE SCALE GENOMIC DNA]</scope>
    <source>
        <strain evidence="8">ATCC 29202 / DSM 20476 / NCTC 11029 / RHS 1</strain>
    </source>
</reference>
<evidence type="ECO:0000256" key="5">
    <source>
        <dbReference type="ARBA" id="ARBA00023002"/>
    </source>
</evidence>
<dbReference type="RefSeq" id="WP_012798952.1">
    <property type="nucleotide sequence ID" value="NC_013165.1"/>
</dbReference>
<evidence type="ECO:0000256" key="1">
    <source>
        <dbReference type="ARBA" id="ARBA00001917"/>
    </source>
</evidence>
<dbReference type="STRING" id="471855.Shel_18320"/>
<organism evidence="7 8">
    <name type="scientific">Slackia heliotrinireducens (strain ATCC 29202 / DSM 20476 / NCTC 11029 / RHS 1)</name>
    <name type="common">Peptococcus heliotrinreducens</name>
    <dbReference type="NCBI Taxonomy" id="471855"/>
    <lineage>
        <taxon>Bacteria</taxon>
        <taxon>Bacillati</taxon>
        <taxon>Actinomycetota</taxon>
        <taxon>Coriobacteriia</taxon>
        <taxon>Eggerthellales</taxon>
        <taxon>Eggerthellaceae</taxon>
        <taxon>Slackia</taxon>
    </lineage>
</organism>
<dbReference type="Gene3D" id="3.40.109.10">
    <property type="entry name" value="NADH Oxidase"/>
    <property type="match status" value="1"/>
</dbReference>
<sequence>MEFLELAKRRYSERFFDSKPIEQEKLDLILEAGRIAPTAANYQPQRFFLIRSDEALAKLKTVTKFTFNAPTVILVCYDDDEAWGTFNDRLHPNYCSGEQDASIAAANMMYEAENLGIHTLWIRGFDSQSVVDTFELPDTMIPVMMLALGYPNDRAKPSQAHFQRKPIEDFVLEL</sequence>
<accession>C7N7G5</accession>
<evidence type="ECO:0000256" key="3">
    <source>
        <dbReference type="ARBA" id="ARBA00022630"/>
    </source>
</evidence>
<keyword evidence="3" id="KW-0285">Flavoprotein</keyword>
<dbReference type="SUPFAM" id="SSF55469">
    <property type="entry name" value="FMN-dependent nitroreductase-like"/>
    <property type="match status" value="1"/>
</dbReference>
<dbReference type="InterPro" id="IPR000415">
    <property type="entry name" value="Nitroreductase-like"/>
</dbReference>
<keyword evidence="5" id="KW-0560">Oxidoreductase</keyword>
<name>C7N7G5_SLAHD</name>
<comment type="similarity">
    <text evidence="2">Belongs to the nitroreductase family.</text>
</comment>
<evidence type="ECO:0000256" key="4">
    <source>
        <dbReference type="ARBA" id="ARBA00022643"/>
    </source>
</evidence>
<evidence type="ECO:0000259" key="6">
    <source>
        <dbReference type="Pfam" id="PF00881"/>
    </source>
</evidence>
<dbReference type="HOGENOM" id="CLU_070764_7_1_11"/>
<proteinExistence type="inferred from homology"/>
<dbReference type="eggNOG" id="COG0778">
    <property type="taxonomic scope" value="Bacteria"/>
</dbReference>
<dbReference type="PANTHER" id="PTHR43673">
    <property type="entry name" value="NAD(P)H NITROREDUCTASE YDGI-RELATED"/>
    <property type="match status" value="1"/>
</dbReference>